<dbReference type="EMBL" id="JABXWR010000001">
    <property type="protein sequence ID" value="NVO65771.1"/>
    <property type="molecule type" value="Genomic_DNA"/>
</dbReference>
<dbReference type="InterPro" id="IPR036397">
    <property type="entry name" value="RNaseH_sf"/>
</dbReference>
<evidence type="ECO:0000256" key="3">
    <source>
        <dbReference type="ARBA" id="ARBA00023125"/>
    </source>
</evidence>
<dbReference type="Pfam" id="PF00665">
    <property type="entry name" value="rve"/>
    <property type="match status" value="1"/>
</dbReference>
<organism evidence="7 9">
    <name type="scientific">Methanofollis tationis</name>
    <dbReference type="NCBI Taxonomy" id="81417"/>
    <lineage>
        <taxon>Archaea</taxon>
        <taxon>Methanobacteriati</taxon>
        <taxon>Methanobacteriota</taxon>
        <taxon>Stenosarchaea group</taxon>
        <taxon>Methanomicrobia</taxon>
        <taxon>Methanomicrobiales</taxon>
        <taxon>Methanomicrobiaceae</taxon>
        <taxon>Methanofollis</taxon>
    </lineage>
</organism>
<dbReference type="Proteomes" id="UP000570823">
    <property type="component" value="Unassembled WGS sequence"/>
</dbReference>
<dbReference type="Pfam" id="PF22483">
    <property type="entry name" value="Mu-transpos_C_2"/>
    <property type="match status" value="1"/>
</dbReference>
<comment type="caution">
    <text evidence="7">The sequence shown here is derived from an EMBL/GenBank/DDBJ whole genome shotgun (WGS) entry which is preliminary data.</text>
</comment>
<dbReference type="PANTHER" id="PTHR35004">
    <property type="entry name" value="TRANSPOSASE RV3428C-RELATED"/>
    <property type="match status" value="1"/>
</dbReference>
<evidence type="ECO:0000256" key="1">
    <source>
        <dbReference type="ARBA" id="ARBA00009277"/>
    </source>
</evidence>
<proteinExistence type="inferred from homology"/>
<dbReference type="AlphaFoldDB" id="A0A7K4HKI6"/>
<sequence>MFTAEEFFMIRDLHHQGLNISQISRTTGYHRNTVRKYLAAQTLPAPASRGPRQSKLDPFKAYIHQRITEYPLSAARIYREIQEMGFDGKCTIVKDYISTIRPRETLQAVLRYETKPGVQAQVDWGECNHIEEDGHSHKLSCFSMILGYSRMRFMEFTLSTDVYTLIQCHLHAFDYFGGYTEEILYDNIKTVILKRALRASDHQWNAKFEDFFSHYGFIPRLCRPYCPQTKGKVENSIGYLKRDFLLGGTFTSLDDMNRQLLQWLNRINATPHGTTNEIPFDRLDQENLKPMTGVPPYPLRREEHRKISREAYVSYRGNRYSVPYRYAGREAVLELQDNQMTVRVGTEAVCSHTIVPGHARVIREKEHFSGLLAEAMQCNARCRKTSKPLFSIVAPQVEQRPLSVYDQFSEEVRR</sequence>
<dbReference type="GO" id="GO:0006310">
    <property type="term" value="P:DNA recombination"/>
    <property type="evidence" value="ECO:0007669"/>
    <property type="project" value="UniProtKB-KW"/>
</dbReference>
<dbReference type="GO" id="GO:0032196">
    <property type="term" value="P:transposition"/>
    <property type="evidence" value="ECO:0007669"/>
    <property type="project" value="UniProtKB-KW"/>
</dbReference>
<comment type="similarity">
    <text evidence="1">Belongs to the transposase IS21/IS408/IS1162 family.</text>
</comment>
<dbReference type="GO" id="GO:0015074">
    <property type="term" value="P:DNA integration"/>
    <property type="evidence" value="ECO:0007669"/>
    <property type="project" value="InterPro"/>
</dbReference>
<dbReference type="InterPro" id="IPR012337">
    <property type="entry name" value="RNaseH-like_sf"/>
</dbReference>
<accession>A0A7K4HKI6</accession>
<feature type="domain" description="Integrase catalytic" evidence="6">
    <location>
        <begin position="112"/>
        <end position="287"/>
    </location>
</feature>
<keyword evidence="2" id="KW-0815">Transposition</keyword>
<evidence type="ECO:0000259" key="5">
    <source>
        <dbReference type="PROSITE" id="PS50531"/>
    </source>
</evidence>
<reference evidence="7 9" key="1">
    <citation type="submission" date="2020-06" db="EMBL/GenBank/DDBJ databases">
        <title>Methanofollis fontis sp. nov., a methanogen isolated from marine sediments near a cold seep at Four-Way Closure Ridge offshore southwestern Taiwan.</title>
        <authorList>
            <person name="Chen S.-C."/>
            <person name="Teng N.-H."/>
            <person name="Lin Y.-S."/>
            <person name="Lai M.-C."/>
            <person name="Chen H.-H."/>
            <person name="Wang C.-C."/>
        </authorList>
    </citation>
    <scope>NUCLEOTIDE SEQUENCE [LARGE SCALE GENOMIC DNA]</scope>
    <source>
        <strain evidence="7 9">DSM 2702</strain>
    </source>
</reference>
<evidence type="ECO:0000313" key="8">
    <source>
        <dbReference type="EMBL" id="NVO66024.1"/>
    </source>
</evidence>
<keyword evidence="3" id="KW-0238">DNA-binding</keyword>
<evidence type="ECO:0000256" key="4">
    <source>
        <dbReference type="ARBA" id="ARBA00023172"/>
    </source>
</evidence>
<dbReference type="PANTHER" id="PTHR35004:SF6">
    <property type="entry name" value="TRANSPOSASE"/>
    <property type="match status" value="1"/>
</dbReference>
<dbReference type="EMBL" id="JABXWR010000001">
    <property type="protein sequence ID" value="NVO66024.1"/>
    <property type="molecule type" value="Genomic_DNA"/>
</dbReference>
<evidence type="ECO:0000259" key="6">
    <source>
        <dbReference type="PROSITE" id="PS50994"/>
    </source>
</evidence>
<dbReference type="OrthoDB" id="132625at2157"/>
<dbReference type="InterPro" id="IPR017894">
    <property type="entry name" value="HTH_IS21_transposase_type"/>
</dbReference>
<dbReference type="Gene3D" id="3.30.420.10">
    <property type="entry name" value="Ribonuclease H-like superfamily/Ribonuclease H"/>
    <property type="match status" value="1"/>
</dbReference>
<keyword evidence="4" id="KW-0233">DNA recombination</keyword>
<dbReference type="InterPro" id="IPR054353">
    <property type="entry name" value="IstA-like_C"/>
</dbReference>
<evidence type="ECO:0000313" key="9">
    <source>
        <dbReference type="Proteomes" id="UP000570823"/>
    </source>
</evidence>
<dbReference type="PROSITE" id="PS50994">
    <property type="entry name" value="INTEGRASE"/>
    <property type="match status" value="1"/>
</dbReference>
<dbReference type="PROSITE" id="PS50531">
    <property type="entry name" value="HTH_IS21"/>
    <property type="match status" value="1"/>
</dbReference>
<protein>
    <submittedName>
        <fullName evidence="7">IS21 family transposase</fullName>
    </submittedName>
</protein>
<dbReference type="SUPFAM" id="SSF53098">
    <property type="entry name" value="Ribonuclease H-like"/>
    <property type="match status" value="1"/>
</dbReference>
<dbReference type="Gene3D" id="1.10.10.60">
    <property type="entry name" value="Homeodomain-like"/>
    <property type="match status" value="1"/>
</dbReference>
<dbReference type="RefSeq" id="WP_176787328.1">
    <property type="nucleotide sequence ID" value="NZ_JABXWR010000001.1"/>
</dbReference>
<dbReference type="NCBIfam" id="NF033546">
    <property type="entry name" value="transpos_IS21"/>
    <property type="match status" value="1"/>
</dbReference>
<name>A0A7K4HKI6_9EURY</name>
<dbReference type="InterPro" id="IPR001584">
    <property type="entry name" value="Integrase_cat-core"/>
</dbReference>
<evidence type="ECO:0000256" key="2">
    <source>
        <dbReference type="ARBA" id="ARBA00022578"/>
    </source>
</evidence>
<feature type="domain" description="HTH IS21-type" evidence="5">
    <location>
        <begin position="5"/>
        <end position="67"/>
    </location>
</feature>
<dbReference type="GO" id="GO:0003677">
    <property type="term" value="F:DNA binding"/>
    <property type="evidence" value="ECO:0007669"/>
    <property type="project" value="UniProtKB-KW"/>
</dbReference>
<evidence type="ECO:0000313" key="7">
    <source>
        <dbReference type="EMBL" id="NVO65771.1"/>
    </source>
</evidence>
<keyword evidence="9" id="KW-1185">Reference proteome</keyword>
<gene>
    <name evidence="7" type="ORF">HWN36_00190</name>
    <name evidence="8" type="ORF">HWN36_01530</name>
</gene>